<evidence type="ECO:0000256" key="1">
    <source>
        <dbReference type="SAM" id="MobiDB-lite"/>
    </source>
</evidence>
<dbReference type="SUPFAM" id="SSF47473">
    <property type="entry name" value="EF-hand"/>
    <property type="match status" value="1"/>
</dbReference>
<evidence type="ECO:0000313" key="2">
    <source>
        <dbReference type="EMBL" id="KAJ3091132.1"/>
    </source>
</evidence>
<proteinExistence type="predicted"/>
<dbReference type="Gene3D" id="1.10.238.10">
    <property type="entry name" value="EF-hand"/>
    <property type="match status" value="1"/>
</dbReference>
<sequence length="122" mass="13673">MSPASATTQYKPQTPTFVPVPSANPFTPTPTTIETIENKIRAHIFAKRIRLVDLFADFDKLRSGFVSAPQFRRCLGGAMERGVVSAPLTETEYATLADFYRGTNIDTNDRIKWIDFVDSIDK</sequence>
<accession>A0AAD5SRV0</accession>
<protein>
    <recommendedName>
        <fullName evidence="4">EF-hand domain-containing protein</fullName>
    </recommendedName>
</protein>
<dbReference type="Proteomes" id="UP001211907">
    <property type="component" value="Unassembled WGS sequence"/>
</dbReference>
<reference evidence="2" key="1">
    <citation type="submission" date="2020-05" db="EMBL/GenBank/DDBJ databases">
        <title>Phylogenomic resolution of chytrid fungi.</title>
        <authorList>
            <person name="Stajich J.E."/>
            <person name="Amses K."/>
            <person name="Simmons R."/>
            <person name="Seto K."/>
            <person name="Myers J."/>
            <person name="Bonds A."/>
            <person name="Quandt C.A."/>
            <person name="Barry K."/>
            <person name="Liu P."/>
            <person name="Grigoriev I."/>
            <person name="Longcore J.E."/>
            <person name="James T.Y."/>
        </authorList>
    </citation>
    <scope>NUCLEOTIDE SEQUENCE</scope>
    <source>
        <strain evidence="2">JEL0513</strain>
    </source>
</reference>
<dbReference type="EMBL" id="JADGJH010003412">
    <property type="protein sequence ID" value="KAJ3091132.1"/>
    <property type="molecule type" value="Genomic_DNA"/>
</dbReference>
<evidence type="ECO:0000313" key="3">
    <source>
        <dbReference type="Proteomes" id="UP001211907"/>
    </source>
</evidence>
<dbReference type="AlphaFoldDB" id="A0AAD5SRV0"/>
<feature type="region of interest" description="Disordered" evidence="1">
    <location>
        <begin position="1"/>
        <end position="25"/>
    </location>
</feature>
<keyword evidence="3" id="KW-1185">Reference proteome</keyword>
<feature type="non-terminal residue" evidence="2">
    <location>
        <position position="1"/>
    </location>
</feature>
<evidence type="ECO:0008006" key="4">
    <source>
        <dbReference type="Google" id="ProtNLM"/>
    </source>
</evidence>
<gene>
    <name evidence="2" type="ORF">HK100_007262</name>
</gene>
<dbReference type="InterPro" id="IPR011992">
    <property type="entry name" value="EF-hand-dom_pair"/>
</dbReference>
<comment type="caution">
    <text evidence="2">The sequence shown here is derived from an EMBL/GenBank/DDBJ whole genome shotgun (WGS) entry which is preliminary data.</text>
</comment>
<organism evidence="2 3">
    <name type="scientific">Physocladia obscura</name>
    <dbReference type="NCBI Taxonomy" id="109957"/>
    <lineage>
        <taxon>Eukaryota</taxon>
        <taxon>Fungi</taxon>
        <taxon>Fungi incertae sedis</taxon>
        <taxon>Chytridiomycota</taxon>
        <taxon>Chytridiomycota incertae sedis</taxon>
        <taxon>Chytridiomycetes</taxon>
        <taxon>Chytridiales</taxon>
        <taxon>Chytriomycetaceae</taxon>
        <taxon>Physocladia</taxon>
    </lineage>
</organism>
<feature type="compositionally biased region" description="Polar residues" evidence="1">
    <location>
        <begin position="1"/>
        <end position="16"/>
    </location>
</feature>
<name>A0AAD5SRV0_9FUNG</name>